<dbReference type="AlphaFoldDB" id="A0A1Y2EF07"/>
<dbReference type="EMBL" id="MCFJ01000002">
    <property type="protein sequence ID" value="ORY70162.1"/>
    <property type="molecule type" value="Genomic_DNA"/>
</dbReference>
<protein>
    <submittedName>
        <fullName evidence="1">Uncharacterized protein</fullName>
    </submittedName>
</protein>
<dbReference type="GeneID" id="63775641"/>
<reference evidence="1 2" key="1">
    <citation type="submission" date="2016-07" db="EMBL/GenBank/DDBJ databases">
        <title>Pervasive Adenine N6-methylation of Active Genes in Fungi.</title>
        <authorList>
            <consortium name="DOE Joint Genome Institute"/>
            <person name="Mondo S.J."/>
            <person name="Dannebaum R.O."/>
            <person name="Kuo R.C."/>
            <person name="Labutti K."/>
            <person name="Haridas S."/>
            <person name="Kuo A."/>
            <person name="Salamov A."/>
            <person name="Ahrendt S.R."/>
            <person name="Lipzen A."/>
            <person name="Sullivan W."/>
            <person name="Andreopoulos W.B."/>
            <person name="Clum A."/>
            <person name="Lindquist E."/>
            <person name="Daum C."/>
            <person name="Ramamoorthy G.K."/>
            <person name="Gryganskyi A."/>
            <person name="Culley D."/>
            <person name="Magnuson J.K."/>
            <person name="James T.Y."/>
            <person name="O'Malley M.A."/>
            <person name="Stajich J.E."/>
            <person name="Spatafora J.W."/>
            <person name="Visel A."/>
            <person name="Grigoriev I.V."/>
        </authorList>
    </citation>
    <scope>NUCLEOTIDE SEQUENCE [LARGE SCALE GENOMIC DNA]</scope>
    <source>
        <strain evidence="1 2">CBS 129021</strain>
    </source>
</reference>
<dbReference type="InParanoid" id="A0A1Y2EF07"/>
<dbReference type="RefSeq" id="XP_040720112.1">
    <property type="nucleotide sequence ID" value="XM_040859429.1"/>
</dbReference>
<accession>A0A1Y2EF07</accession>
<evidence type="ECO:0000313" key="2">
    <source>
        <dbReference type="Proteomes" id="UP000193689"/>
    </source>
</evidence>
<organism evidence="1 2">
    <name type="scientific">Pseudomassariella vexata</name>
    <dbReference type="NCBI Taxonomy" id="1141098"/>
    <lineage>
        <taxon>Eukaryota</taxon>
        <taxon>Fungi</taxon>
        <taxon>Dikarya</taxon>
        <taxon>Ascomycota</taxon>
        <taxon>Pezizomycotina</taxon>
        <taxon>Sordariomycetes</taxon>
        <taxon>Xylariomycetidae</taxon>
        <taxon>Amphisphaeriales</taxon>
        <taxon>Pseudomassariaceae</taxon>
        <taxon>Pseudomassariella</taxon>
    </lineage>
</organism>
<comment type="caution">
    <text evidence="1">The sequence shown here is derived from an EMBL/GenBank/DDBJ whole genome shotgun (WGS) entry which is preliminary data.</text>
</comment>
<keyword evidence="2" id="KW-1185">Reference proteome</keyword>
<evidence type="ECO:0000313" key="1">
    <source>
        <dbReference type="EMBL" id="ORY70162.1"/>
    </source>
</evidence>
<name>A0A1Y2EF07_9PEZI</name>
<sequence>MRLEPYRDLATPLSTTQKHPIIQSYSPTLWNNTIPQPASSLLEVAGLLISALKALCYRSSTEHGKFNLSLDAKLLSGSSRTAATDSDVFRAGSQSRASNVVDRVSFCLKSMFCFRSEGSITHMLDYRRFSELPGAAINRIPASFPGEQLRMIAAFKLGCRDSNVPFISTRTPDPACVSVAISNMA</sequence>
<proteinExistence type="predicted"/>
<dbReference type="Proteomes" id="UP000193689">
    <property type="component" value="Unassembled WGS sequence"/>
</dbReference>
<gene>
    <name evidence="1" type="ORF">BCR38DRAFT_421169</name>
</gene>